<evidence type="ECO:0000259" key="6">
    <source>
        <dbReference type="Pfam" id="PF04389"/>
    </source>
</evidence>
<dbReference type="Gene3D" id="3.50.30.30">
    <property type="match status" value="1"/>
</dbReference>
<evidence type="ECO:0000313" key="8">
    <source>
        <dbReference type="Proteomes" id="UP000614610"/>
    </source>
</evidence>
<dbReference type="SUPFAM" id="SSF53187">
    <property type="entry name" value="Zn-dependent exopeptidases"/>
    <property type="match status" value="1"/>
</dbReference>
<dbReference type="PROSITE" id="PS50088">
    <property type="entry name" value="ANK_REPEAT"/>
    <property type="match status" value="4"/>
</dbReference>
<accession>A0A8H8V2W3</accession>
<comment type="similarity">
    <text evidence="1">Belongs to the peptidase M28 family. M28B subfamily.</text>
</comment>
<dbReference type="InterPro" id="IPR007484">
    <property type="entry name" value="Peptidase_M28"/>
</dbReference>
<feature type="compositionally biased region" description="Polar residues" evidence="3">
    <location>
        <begin position="1695"/>
        <end position="1707"/>
    </location>
</feature>
<dbReference type="Proteomes" id="UP000614610">
    <property type="component" value="Unassembled WGS sequence"/>
</dbReference>
<feature type="region of interest" description="Disordered" evidence="3">
    <location>
        <begin position="327"/>
        <end position="353"/>
    </location>
</feature>
<feature type="region of interest" description="Disordered" evidence="3">
    <location>
        <begin position="415"/>
        <end position="435"/>
    </location>
</feature>
<evidence type="ECO:0008006" key="9">
    <source>
        <dbReference type="Google" id="ProtNLM"/>
    </source>
</evidence>
<feature type="domain" description="Transferrin receptor-like dimerisation" evidence="5">
    <location>
        <begin position="2143"/>
        <end position="2271"/>
    </location>
</feature>
<dbReference type="InterPro" id="IPR003137">
    <property type="entry name" value="PA_domain"/>
</dbReference>
<feature type="domain" description="Peptidase M28" evidence="6">
    <location>
        <begin position="1826"/>
        <end position="1926"/>
    </location>
</feature>
<feature type="region of interest" description="Disordered" evidence="3">
    <location>
        <begin position="841"/>
        <end position="874"/>
    </location>
</feature>
<dbReference type="PROSITE" id="PS50297">
    <property type="entry name" value="ANK_REP_REGION"/>
    <property type="match status" value="4"/>
</dbReference>
<name>A0A8H8V2W3_ORBOL</name>
<evidence type="ECO:0000256" key="3">
    <source>
        <dbReference type="SAM" id="MobiDB-lite"/>
    </source>
</evidence>
<feature type="region of interest" description="Disordered" evidence="3">
    <location>
        <begin position="1085"/>
        <end position="1107"/>
    </location>
</feature>
<dbReference type="EMBL" id="WIWT01000065">
    <property type="protein sequence ID" value="KAF3205318.1"/>
    <property type="molecule type" value="Genomic_DNA"/>
</dbReference>
<comment type="caution">
    <text evidence="7">The sequence shown here is derived from an EMBL/GenBank/DDBJ whole genome shotgun (WGS) entry which is preliminary data.</text>
</comment>
<gene>
    <name evidence="7" type="ORF">TWF679_009334</name>
</gene>
<feature type="repeat" description="ANK" evidence="2">
    <location>
        <begin position="1334"/>
        <end position="1366"/>
    </location>
</feature>
<dbReference type="SMART" id="SM00248">
    <property type="entry name" value="ANK"/>
    <property type="match status" value="11"/>
</dbReference>
<sequence length="2280" mass="253030">MPPDMHTIQETTTKNVANFALENQGQDVPRSVYHETMVTCAPSGHGFDNSVGSRSLAYQGNMENMGFEVYQRMERMQLEASGSGYETRLEDPRARIGGFETGSKNSGPLAGLAGAGLKYETESAQGIRSGTISRSESALSTATTYGGKSQDDDEDDEFEFERMVFNYQKAGAYFGASDWAKAEVYLSAVVTMLDTHPKFEAKLQRTDKFNIMSILVACQARQNKWNEVLNNIDIVVESAKVSTMLPEDLHCVIGTLENLRADAYVGLGDLETARLVCKKAVRMRRGDSKRLGESVSLMISILGEMGSEYDVEAEFYKSLIPKKLDLPPKDAPLEGSKVPDREAHPVSAENDTPIDTDTVFIEKSDIENYAKDESHLITVTSASTETSFLTTPPYSPGSKKVEEFRETNIPDRYSSYGLDITGGRGGEPSKLHGKDGSDVIEELSTESSNRLRMEGLLKHFGHKVVADPQVGKLFVPAQNACSGKDAEALIPRAELQAIMHRAITEEGHIEIVEALLKHSRKQVFSLSMDMSSQIPSSDHGNPLLYAVWYNNLEMVALLLKYGADINSMTSQAYTALHIAAGMRGKGTKMMELLIVCGAATAGPIVRQNVRGVSPLHLSLSKKQGPNETDKLALLLKNGAEINAKDCYGETPLMRSTHTSMAPTTLFLLEAGANVQVVRSNGDSALHLAARYYNDSGNSKAHREDGKLKIGWLLKYKADKNLKNKEGMRPIDYVKGEAALKMLGGVLKRSMGPEGILEMNAKSDTRILTENQSQDSQRSVYQESLAILDTGFGSFSLAGKIEHMSLHNRNRTFEVEVVSESPIGTSPILPRLENHNFRSISSGSSFESSQYSRRESSSTALTATTYDPQESDSDDDDMKLGKLRYYITEAEKLKSIGEFKKAASFFRVIVKQLNDSPRLERSLKNTRLHYIVELVEIQTRLKNWSDALITVQNMIGGSDDPTLVGLVEHWQAWVYYQQGSLDSARSRCDKAIKKIKKNKGNNEDSVMLMLQILDDMGKQDPDIKEECEVEASFYRNLISLKEPPDPISYPDVPKKELLDMKYPSSVVELDTKSDSGWGPSMAIIPVPSEAPQPQVHELSSSPSVRRGNMPVIYAPPAPSFEDVEEHRRILQQHGLDLDDGSVIRVEQMRGGKDTRFVAIREAVTKNDLVLADALFSDPKLRQYKMDVEYTGWGKDESQPLHFAVSKNNIDIVRLLLRKGVNILSVTAKWKLTALHIASSVSSISCEMVEFLMDNGIPVDGIEGPESGCRSLPIHLACAARERTKVEFLIRKRASVNAKDFHQASPLGVAAMSARTSVHIKVLVDAGALVDDADKEGDTPLHIAAANSNLEGIKILLECGANRSVKNKKGKRPLDVAKALGDFSPEIKTLLKSRITSHSERTPLLSVVPTRRYSRRHRSTTCTRFCYILFQVTIFYSILYLLVLIPLRILPEWSSPLKWRDIPPPHERYPLPKNKDLGLERLVKILDETPDAAKAKQWSKYYTSGAHVAGKNYSQAVWTKEKWESYGIKSEIVEYEVLLNYPVGHRLALVERTITGDAIEDDTAAESGKEKRKEDKVLFEASLEEDEVPGNEFSQSKDRLPTFHGYSANGTVTAEFVYGGYCDYDSFKQLDELKVPIQGNIVLCRYGLIFRGLKVLGAQDRGAVGVIIFTDPADDYPDGWSGGGGGNGKPYPEGSGRQPSSVQRGSVQFLSLRPGDPTTPGYASKPGVPRTDEHEAIPSIPSLPISYLDAAPILKVLNGWGYQPEGWKKGGLVDRGVDYWTGPVGFEPEKVRGVEASKPTKTGSGKPTKTLLHLENIVEYTLTPIWDVIGVINGSISDEIVVIGNHRDAWNAGAGDPVSGSSAVMELSRTFGEMLKKDWKPLRTIILASWDGEEYGLVGSTEWVEEHRAFLMQNAVAYLNIDVATSGPWLDAASAPLMYKVFTDAMKAIKDPLADSKRDLIHKGESIRPVAAAMKPVIPDSEGINVYQDRGRDHNRQNYKGSIYEIWSKEGGIIRPVGSGSDFVGFQDIALIPSSDFSFRQGASGAVYHYHSNYDSFDWMEKFGDPGFKYHVAAAKLIGHMVLSLTETPVIPFSLTDYANFLEKHLNEAIDFFDKTTKATATGSLTTELNSDINTIKGVHRSRESLTRLGEQISKLKRITVQFDEEAVALTQEINDLDPEVPWYRWWQSLHYWAKVKELNNKIQFFERKFVYEDGLDGREVFKHVVFAPGLWTGYSGAVFPGILESVESRNWTNVERWSEIIQKCVIDATRSIELDRLNYKP</sequence>
<dbReference type="Gene3D" id="1.20.930.40">
    <property type="entry name" value="Transferrin receptor-like, dimerisation domain"/>
    <property type="match status" value="1"/>
</dbReference>
<evidence type="ECO:0000313" key="7">
    <source>
        <dbReference type="EMBL" id="KAF3205318.1"/>
    </source>
</evidence>
<dbReference type="InterPro" id="IPR002110">
    <property type="entry name" value="Ankyrin_rpt"/>
</dbReference>
<dbReference type="Pfam" id="PF04253">
    <property type="entry name" value="TFR_dimer"/>
    <property type="match status" value="1"/>
</dbReference>
<dbReference type="CDD" id="cd08022">
    <property type="entry name" value="M28_PSMA_like"/>
    <property type="match status" value="1"/>
</dbReference>
<feature type="domain" description="PA" evidence="4">
    <location>
        <begin position="1610"/>
        <end position="1680"/>
    </location>
</feature>
<dbReference type="InterPro" id="IPR046450">
    <property type="entry name" value="PA_dom_sf"/>
</dbReference>
<dbReference type="InterPro" id="IPR039373">
    <property type="entry name" value="Peptidase_M28B"/>
</dbReference>
<organism evidence="7 8">
    <name type="scientific">Orbilia oligospora</name>
    <name type="common">Nematode-trapping fungus</name>
    <name type="synonym">Arthrobotrys oligospora</name>
    <dbReference type="NCBI Taxonomy" id="2813651"/>
    <lineage>
        <taxon>Eukaryota</taxon>
        <taxon>Fungi</taxon>
        <taxon>Dikarya</taxon>
        <taxon>Ascomycota</taxon>
        <taxon>Pezizomycotina</taxon>
        <taxon>Orbiliomycetes</taxon>
        <taxon>Orbiliales</taxon>
        <taxon>Orbiliaceae</taxon>
        <taxon>Orbilia</taxon>
    </lineage>
</organism>
<dbReference type="SUPFAM" id="SSF47672">
    <property type="entry name" value="Transferrin receptor-like dimerisation domain"/>
    <property type="match status" value="1"/>
</dbReference>
<dbReference type="FunFam" id="3.40.630.10:FF:000101">
    <property type="entry name" value="N-acetylated alpha-linked acidic dipeptidase like 1"/>
    <property type="match status" value="1"/>
</dbReference>
<evidence type="ECO:0000256" key="1">
    <source>
        <dbReference type="ARBA" id="ARBA00005634"/>
    </source>
</evidence>
<dbReference type="CDD" id="cd02121">
    <property type="entry name" value="PA_GCPII_like"/>
    <property type="match status" value="1"/>
</dbReference>
<evidence type="ECO:0000259" key="5">
    <source>
        <dbReference type="Pfam" id="PF04253"/>
    </source>
</evidence>
<feature type="compositionally biased region" description="Polar residues" evidence="3">
    <location>
        <begin position="126"/>
        <end position="147"/>
    </location>
</feature>
<reference evidence="7" key="1">
    <citation type="submission" date="2019-06" db="EMBL/GenBank/DDBJ databases">
        <authorList>
            <person name="Palmer J.M."/>
        </authorList>
    </citation>
    <scope>NUCLEOTIDE SEQUENCE</scope>
    <source>
        <strain evidence="7">TWF679</strain>
    </source>
</reference>
<feature type="repeat" description="ANK" evidence="2">
    <location>
        <begin position="1194"/>
        <end position="1226"/>
    </location>
</feature>
<dbReference type="InterPro" id="IPR007365">
    <property type="entry name" value="TFR-like_dimer_dom"/>
</dbReference>
<dbReference type="Gene3D" id="3.40.630.10">
    <property type="entry name" value="Zn peptidases"/>
    <property type="match status" value="1"/>
</dbReference>
<feature type="compositionally biased region" description="Basic and acidic residues" evidence="3">
    <location>
        <begin position="327"/>
        <end position="344"/>
    </location>
</feature>
<dbReference type="SUPFAM" id="SSF48452">
    <property type="entry name" value="TPR-like"/>
    <property type="match status" value="1"/>
</dbReference>
<dbReference type="Pfam" id="PF04389">
    <property type="entry name" value="Peptidase_M28"/>
    <property type="match status" value="1"/>
</dbReference>
<dbReference type="InterPro" id="IPR036770">
    <property type="entry name" value="Ankyrin_rpt-contain_sf"/>
</dbReference>
<dbReference type="PANTHER" id="PTHR10404:SF46">
    <property type="entry name" value="VACUOLAR PROTEIN SORTING-ASSOCIATED PROTEIN 70"/>
    <property type="match status" value="1"/>
</dbReference>
<evidence type="ECO:0000256" key="2">
    <source>
        <dbReference type="PROSITE-ProRule" id="PRU00023"/>
    </source>
</evidence>
<feature type="region of interest" description="Disordered" evidence="3">
    <location>
        <begin position="126"/>
        <end position="154"/>
    </location>
</feature>
<feature type="region of interest" description="Disordered" evidence="3">
    <location>
        <begin position="1675"/>
        <end position="1731"/>
    </location>
</feature>
<feature type="compositionally biased region" description="Polar residues" evidence="3">
    <location>
        <begin position="858"/>
        <end position="867"/>
    </location>
</feature>
<dbReference type="OrthoDB" id="5841748at2759"/>
<dbReference type="Pfam" id="PF02225">
    <property type="entry name" value="PA"/>
    <property type="match status" value="1"/>
</dbReference>
<protein>
    <recommendedName>
        <fullName evidence="9">Peptide hydrolase</fullName>
    </recommendedName>
</protein>
<dbReference type="SUPFAM" id="SSF52025">
    <property type="entry name" value="PA domain"/>
    <property type="match status" value="1"/>
</dbReference>
<feature type="repeat" description="ANK" evidence="2">
    <location>
        <begin position="610"/>
        <end position="646"/>
    </location>
</feature>
<evidence type="ECO:0000259" key="4">
    <source>
        <dbReference type="Pfam" id="PF02225"/>
    </source>
</evidence>
<feature type="compositionally biased region" description="Low complexity" evidence="3">
    <location>
        <begin position="841"/>
        <end position="850"/>
    </location>
</feature>
<dbReference type="InterPro" id="IPR011990">
    <property type="entry name" value="TPR-like_helical_dom_sf"/>
</dbReference>
<dbReference type="Pfam" id="PF12796">
    <property type="entry name" value="Ank_2"/>
    <property type="match status" value="3"/>
</dbReference>
<dbReference type="SUPFAM" id="SSF48403">
    <property type="entry name" value="Ankyrin repeat"/>
    <property type="match status" value="2"/>
</dbReference>
<dbReference type="GO" id="GO:0004180">
    <property type="term" value="F:carboxypeptidase activity"/>
    <property type="evidence" value="ECO:0007669"/>
    <property type="project" value="TreeGrafter"/>
</dbReference>
<dbReference type="PANTHER" id="PTHR10404">
    <property type="entry name" value="N-ACETYLATED-ALPHA-LINKED ACIDIC DIPEPTIDASE"/>
    <property type="match status" value="1"/>
</dbReference>
<dbReference type="InterPro" id="IPR036757">
    <property type="entry name" value="TFR-like_dimer_dom_sf"/>
</dbReference>
<feature type="repeat" description="ANK" evidence="2">
    <location>
        <begin position="538"/>
        <end position="570"/>
    </location>
</feature>
<keyword evidence="2" id="KW-0040">ANK repeat</keyword>
<dbReference type="Gene3D" id="1.25.40.20">
    <property type="entry name" value="Ankyrin repeat-containing domain"/>
    <property type="match status" value="2"/>
</dbReference>
<proteinExistence type="inferred from homology"/>